<dbReference type="RefSeq" id="XP_030993294.1">
    <property type="nucleotide sequence ID" value="XM_031142578.1"/>
</dbReference>
<evidence type="ECO:0000256" key="2">
    <source>
        <dbReference type="SAM" id="MobiDB-lite"/>
    </source>
</evidence>
<organism evidence="4 5">
    <name type="scientific">Thyridium curvatum</name>
    <dbReference type="NCBI Taxonomy" id="1093900"/>
    <lineage>
        <taxon>Eukaryota</taxon>
        <taxon>Fungi</taxon>
        <taxon>Dikarya</taxon>
        <taxon>Ascomycota</taxon>
        <taxon>Pezizomycotina</taxon>
        <taxon>Sordariomycetes</taxon>
        <taxon>Sordariomycetidae</taxon>
        <taxon>Thyridiales</taxon>
        <taxon>Thyridiaceae</taxon>
        <taxon>Thyridium</taxon>
    </lineage>
</organism>
<dbReference type="PROSITE" id="PS00463">
    <property type="entry name" value="ZN2_CY6_FUNGAL_1"/>
    <property type="match status" value="1"/>
</dbReference>
<dbReference type="CDD" id="cd00067">
    <property type="entry name" value="GAL4"/>
    <property type="match status" value="1"/>
</dbReference>
<dbReference type="EMBL" id="SKBQ01000048">
    <property type="protein sequence ID" value="TPX11583.1"/>
    <property type="molecule type" value="Genomic_DNA"/>
</dbReference>
<comment type="caution">
    <text evidence="4">The sequence shown here is derived from an EMBL/GenBank/DDBJ whole genome shotgun (WGS) entry which is preliminary data.</text>
</comment>
<protein>
    <recommendedName>
        <fullName evidence="3">Zn(2)-C6 fungal-type domain-containing protein</fullName>
    </recommendedName>
</protein>
<evidence type="ECO:0000313" key="4">
    <source>
        <dbReference type="EMBL" id="TPX11583.1"/>
    </source>
</evidence>
<dbReference type="OrthoDB" id="4132249at2759"/>
<evidence type="ECO:0000256" key="1">
    <source>
        <dbReference type="ARBA" id="ARBA00023242"/>
    </source>
</evidence>
<feature type="compositionally biased region" description="Low complexity" evidence="2">
    <location>
        <begin position="1"/>
        <end position="15"/>
    </location>
</feature>
<evidence type="ECO:0000259" key="3">
    <source>
        <dbReference type="PROSITE" id="PS50048"/>
    </source>
</evidence>
<dbReference type="InterPro" id="IPR036864">
    <property type="entry name" value="Zn2-C6_fun-type_DNA-bd_sf"/>
</dbReference>
<dbReference type="Proteomes" id="UP000319257">
    <property type="component" value="Unassembled WGS sequence"/>
</dbReference>
<dbReference type="GeneID" id="41975241"/>
<dbReference type="InParanoid" id="A0A507AV33"/>
<dbReference type="PROSITE" id="PS50048">
    <property type="entry name" value="ZN2_CY6_FUNGAL_2"/>
    <property type="match status" value="1"/>
</dbReference>
<reference evidence="4 5" key="1">
    <citation type="submission" date="2019-06" db="EMBL/GenBank/DDBJ databases">
        <title>Draft genome sequence of the filamentous fungus Phialemoniopsis curvata isolated from diesel fuel.</title>
        <authorList>
            <person name="Varaljay V.A."/>
            <person name="Lyon W.J."/>
            <person name="Crouch A.L."/>
            <person name="Drake C.E."/>
            <person name="Hollomon J.M."/>
            <person name="Nadeau L.J."/>
            <person name="Nunn H.S."/>
            <person name="Stevenson B.S."/>
            <person name="Bojanowski C.L."/>
            <person name="Crookes-Goodson W.J."/>
        </authorList>
    </citation>
    <scope>NUCLEOTIDE SEQUENCE [LARGE SCALE GENOMIC DNA]</scope>
    <source>
        <strain evidence="4 5">D216</strain>
    </source>
</reference>
<evidence type="ECO:0000313" key="5">
    <source>
        <dbReference type="Proteomes" id="UP000319257"/>
    </source>
</evidence>
<keyword evidence="5" id="KW-1185">Reference proteome</keyword>
<dbReference type="GO" id="GO:0000981">
    <property type="term" value="F:DNA-binding transcription factor activity, RNA polymerase II-specific"/>
    <property type="evidence" value="ECO:0007669"/>
    <property type="project" value="InterPro"/>
</dbReference>
<feature type="compositionally biased region" description="Gly residues" evidence="2">
    <location>
        <begin position="35"/>
        <end position="44"/>
    </location>
</feature>
<dbReference type="GO" id="GO:0008270">
    <property type="term" value="F:zinc ion binding"/>
    <property type="evidence" value="ECO:0007669"/>
    <property type="project" value="InterPro"/>
</dbReference>
<accession>A0A507AV33</accession>
<name>A0A507AV33_9PEZI</name>
<dbReference type="PANTHER" id="PTHR31668">
    <property type="entry name" value="GLUCOSE TRANSPORT TRANSCRIPTION REGULATOR RGT1-RELATED-RELATED"/>
    <property type="match status" value="1"/>
</dbReference>
<dbReference type="Pfam" id="PF00172">
    <property type="entry name" value="Zn_clus"/>
    <property type="match status" value="1"/>
</dbReference>
<dbReference type="STRING" id="1093900.A0A507AV33"/>
<proteinExistence type="predicted"/>
<keyword evidence="1" id="KW-0539">Nucleus</keyword>
<dbReference type="InterPro" id="IPR050797">
    <property type="entry name" value="Carb_Metab_Trans_Reg"/>
</dbReference>
<gene>
    <name evidence="4" type="ORF">E0L32_007794</name>
</gene>
<feature type="domain" description="Zn(2)-C6 fungal-type" evidence="3">
    <location>
        <begin position="59"/>
        <end position="90"/>
    </location>
</feature>
<dbReference type="PANTHER" id="PTHR31668:SF20">
    <property type="entry name" value="ZN(II)2CYS6 TRANSCRIPTION FACTOR (EUROFUNG)"/>
    <property type="match status" value="1"/>
</dbReference>
<dbReference type="InterPro" id="IPR001138">
    <property type="entry name" value="Zn2Cys6_DnaBD"/>
</dbReference>
<dbReference type="SUPFAM" id="SSF57701">
    <property type="entry name" value="Zn2/Cys6 DNA-binding domain"/>
    <property type="match status" value="1"/>
</dbReference>
<dbReference type="CDD" id="cd12148">
    <property type="entry name" value="fungal_TF_MHR"/>
    <property type="match status" value="1"/>
</dbReference>
<sequence>MAFEQQQQHLHQHSSPPSPSQVADKRPRSAASPGDGDGGGGGGADKAAPRPKRAQVSKACARCKKLQKGCSEHRPCQRCLKAGLAEQCVAPQASIDAGFWSTRSGDNSPGTLSATSPRGFVVVPREPRPRNFLPPPVLDHCLDRFFSKLRPTIPILTEDYAVKLRRDADAPDSGPESLATVTAICAMVLLQVEDGESFSFPGIIPEKNSRYGRALFEEALGLHQQVYRRSTPSFTQCLLSFFLYACHSVLFHHSQAFIFLREATTLLLLFRPSMEDPYARKLSERLFWVLLVSERSHGIRYRRPVTLQITPGTPAIEKSADLAGFWNLAALFRPLDTSFIALWNQETFSCPPTAASLANIETAINEAVDHTSDLLDTQKANLRVTQLWLRIILWQIRLHLGHLAEDAHPISLTYHYPLEVAKDLVLSTQDLSVDSIKVHGVGITEKLLDIACAVVDVLARIPLTDAVKHGVGARPEDNLRYVRQLITQLPGGKATYDDLLNKHIQHTLPNLVL</sequence>
<dbReference type="AlphaFoldDB" id="A0A507AV33"/>
<dbReference type="SMART" id="SM00066">
    <property type="entry name" value="GAL4"/>
    <property type="match status" value="1"/>
</dbReference>
<feature type="region of interest" description="Disordered" evidence="2">
    <location>
        <begin position="1"/>
        <end position="53"/>
    </location>
</feature>